<dbReference type="EnsemblMetazoa" id="GPPI017258-RA">
    <property type="protein sequence ID" value="GPPI017258-PA"/>
    <property type="gene ID" value="GPPI017258"/>
</dbReference>
<proteinExistence type="predicted"/>
<organism evidence="1 2">
    <name type="scientific">Glossina palpalis gambiensis</name>
    <dbReference type="NCBI Taxonomy" id="67801"/>
    <lineage>
        <taxon>Eukaryota</taxon>
        <taxon>Metazoa</taxon>
        <taxon>Ecdysozoa</taxon>
        <taxon>Arthropoda</taxon>
        <taxon>Hexapoda</taxon>
        <taxon>Insecta</taxon>
        <taxon>Pterygota</taxon>
        <taxon>Neoptera</taxon>
        <taxon>Endopterygota</taxon>
        <taxon>Diptera</taxon>
        <taxon>Brachycera</taxon>
        <taxon>Muscomorpha</taxon>
        <taxon>Hippoboscoidea</taxon>
        <taxon>Glossinidae</taxon>
        <taxon>Glossina</taxon>
    </lineage>
</organism>
<name>A0A1B0B324_9MUSC</name>
<dbReference type="VEuPathDB" id="VectorBase:GPPI017258"/>
<protein>
    <submittedName>
        <fullName evidence="1">Uncharacterized protein</fullName>
    </submittedName>
</protein>
<dbReference type="Proteomes" id="UP000092460">
    <property type="component" value="Unassembled WGS sequence"/>
</dbReference>
<reference evidence="2" key="1">
    <citation type="submission" date="2015-01" db="EMBL/GenBank/DDBJ databases">
        <authorList>
            <person name="Aksoy S."/>
            <person name="Warren W."/>
            <person name="Wilson R.K."/>
        </authorList>
    </citation>
    <scope>NUCLEOTIDE SEQUENCE [LARGE SCALE GENOMIC DNA]</scope>
    <source>
        <strain evidence="2">IAEA</strain>
    </source>
</reference>
<evidence type="ECO:0000313" key="1">
    <source>
        <dbReference type="EnsemblMetazoa" id="GPPI017258-PA"/>
    </source>
</evidence>
<dbReference type="AlphaFoldDB" id="A0A1B0B324"/>
<evidence type="ECO:0000313" key="2">
    <source>
        <dbReference type="Proteomes" id="UP000092460"/>
    </source>
</evidence>
<sequence>EDNCNRTIYLNLSLINLLFDKTTITELFLPNCSGLCLVGITAAQAVLSTTPRLCIGCQFTIRTTSLNSFKYSILQGLLKVNTIFPFIRSWMPANAVIDNRTDERKEKNTGNKASRAFERIAKAQQLRRLIDEFHKNGPENSSITAPKGGIMGKMMRKLRDDIKE</sequence>
<dbReference type="EMBL" id="JXJN01007757">
    <property type="status" value="NOT_ANNOTATED_CDS"/>
    <property type="molecule type" value="Genomic_DNA"/>
</dbReference>
<keyword evidence="2" id="KW-1185">Reference proteome</keyword>
<accession>A0A1B0B324</accession>
<reference evidence="1" key="2">
    <citation type="submission" date="2020-05" db="UniProtKB">
        <authorList>
            <consortium name="EnsemblMetazoa"/>
        </authorList>
    </citation>
    <scope>IDENTIFICATION</scope>
    <source>
        <strain evidence="1">IAEA</strain>
    </source>
</reference>